<feature type="region of interest" description="Disordered" evidence="17">
    <location>
        <begin position="258"/>
        <end position="279"/>
    </location>
</feature>
<feature type="domain" description="START" evidence="18">
    <location>
        <begin position="21"/>
        <end position="217"/>
    </location>
</feature>
<evidence type="ECO:0000256" key="9">
    <source>
        <dbReference type="ARBA" id="ARBA00023055"/>
    </source>
</evidence>
<keyword evidence="7" id="KW-0282">Flagellum</keyword>
<dbReference type="InterPro" id="IPR023393">
    <property type="entry name" value="START-like_dom_sf"/>
</dbReference>
<dbReference type="Ensembl" id="ENSLLET00000015548.1">
    <property type="protein sequence ID" value="ENSLLEP00000014968.1"/>
    <property type="gene ID" value="ENSLLEG00000009510.1"/>
</dbReference>
<keyword evidence="11" id="KW-0446">Lipid-binding</keyword>
<dbReference type="GeneTree" id="ENSGT00510000047611"/>
<dbReference type="GO" id="GO:0005829">
    <property type="term" value="C:cytosol"/>
    <property type="evidence" value="ECO:0007669"/>
    <property type="project" value="UniProtKB-ARBA"/>
</dbReference>
<keyword evidence="13" id="KW-0966">Cell projection</keyword>
<dbReference type="GO" id="GO:0005902">
    <property type="term" value="C:microvillus"/>
    <property type="evidence" value="ECO:0007669"/>
    <property type="project" value="TreeGrafter"/>
</dbReference>
<dbReference type="GO" id="GO:0046581">
    <property type="term" value="C:intercellular canaliculus"/>
    <property type="evidence" value="ECO:0007669"/>
    <property type="project" value="TreeGrafter"/>
</dbReference>
<evidence type="ECO:0000256" key="7">
    <source>
        <dbReference type="ARBA" id="ARBA00022846"/>
    </source>
</evidence>
<reference evidence="19" key="2">
    <citation type="submission" date="2025-09" db="UniProtKB">
        <authorList>
            <consortium name="Ensembl"/>
        </authorList>
    </citation>
    <scope>IDENTIFICATION</scope>
</reference>
<dbReference type="PANTHER" id="PTHR19308:SF57">
    <property type="entry name" value="LOC100145115 PROTEIN"/>
    <property type="match status" value="1"/>
</dbReference>
<dbReference type="PANTHER" id="PTHR19308">
    <property type="entry name" value="PHOSPHATIDYLCHOLINE TRANSFER PROTEIN"/>
    <property type="match status" value="1"/>
</dbReference>
<dbReference type="SMART" id="SM00234">
    <property type="entry name" value="START"/>
    <property type="match status" value="1"/>
</dbReference>
<dbReference type="AlphaFoldDB" id="A0A8C5MI52"/>
<evidence type="ECO:0000256" key="14">
    <source>
        <dbReference type="ARBA" id="ARBA00070345"/>
    </source>
</evidence>
<dbReference type="OrthoDB" id="5403181at2759"/>
<dbReference type="InterPro" id="IPR041951">
    <property type="entry name" value="STARD10_START"/>
</dbReference>
<dbReference type="SUPFAM" id="SSF55961">
    <property type="entry name" value="Bet v1-like"/>
    <property type="match status" value="1"/>
</dbReference>
<comment type="subcellular location">
    <subcellularLocation>
        <location evidence="1">Cell projection</location>
        <location evidence="1">Cilium</location>
        <location evidence="1">Flagellum</location>
    </subcellularLocation>
    <subcellularLocation>
        <location evidence="3">Cytoplasm</location>
    </subcellularLocation>
    <subcellularLocation>
        <location evidence="2">Membrane</location>
    </subcellularLocation>
</comment>
<evidence type="ECO:0000256" key="5">
    <source>
        <dbReference type="ARBA" id="ARBA00022490"/>
    </source>
</evidence>
<dbReference type="Proteomes" id="UP000694569">
    <property type="component" value="Unplaced"/>
</dbReference>
<keyword evidence="12" id="KW-0472">Membrane</keyword>
<keyword evidence="5" id="KW-0963">Cytoplasm</keyword>
<evidence type="ECO:0000256" key="16">
    <source>
        <dbReference type="ARBA" id="ARBA00080073"/>
    </source>
</evidence>
<organism evidence="19 20">
    <name type="scientific">Leptobrachium leishanense</name>
    <name type="common">Leishan spiny toad</name>
    <dbReference type="NCBI Taxonomy" id="445787"/>
    <lineage>
        <taxon>Eukaryota</taxon>
        <taxon>Metazoa</taxon>
        <taxon>Chordata</taxon>
        <taxon>Craniata</taxon>
        <taxon>Vertebrata</taxon>
        <taxon>Euteleostomi</taxon>
        <taxon>Amphibia</taxon>
        <taxon>Batrachia</taxon>
        <taxon>Anura</taxon>
        <taxon>Pelobatoidea</taxon>
        <taxon>Megophryidae</taxon>
        <taxon>Leptobrachium</taxon>
    </lineage>
</organism>
<keyword evidence="20" id="KW-1185">Reference proteome</keyword>
<proteinExistence type="predicted"/>
<evidence type="ECO:0000313" key="20">
    <source>
        <dbReference type="Proteomes" id="UP000694569"/>
    </source>
</evidence>
<evidence type="ECO:0000256" key="4">
    <source>
        <dbReference type="ARBA" id="ARBA00022448"/>
    </source>
</evidence>
<keyword evidence="9" id="KW-0445">Lipid transport</keyword>
<dbReference type="GO" id="GO:0008289">
    <property type="term" value="F:lipid binding"/>
    <property type="evidence" value="ECO:0007669"/>
    <property type="project" value="UniProtKB-KW"/>
</dbReference>
<evidence type="ECO:0000256" key="10">
    <source>
        <dbReference type="ARBA" id="ARBA00023069"/>
    </source>
</evidence>
<dbReference type="PROSITE" id="PS50848">
    <property type="entry name" value="START"/>
    <property type="match status" value="1"/>
</dbReference>
<dbReference type="GO" id="GO:0006869">
    <property type="term" value="P:lipid transport"/>
    <property type="evidence" value="ECO:0007669"/>
    <property type="project" value="UniProtKB-KW"/>
</dbReference>
<sequence>MLGAALQHSPQHPLHGGSCCWVTSRQSCLLRDPVGQEGLFFPSLPLLPGARSIGSGRRSRCRGRMTFPDVLADTVYDVLHDTEYRKKWDMNMIETRDFAILSANADVGYYSWKCPKPLKNRDVVTLRSWLLLEDCYMIINFSVKHNLYPPRKDLVRAVSLIAGYLIKITGPSSCTLTYLAQVDPRGSLPKWVVNKASQYMAPKILRKLHKACVQYPAWKKNHQPEFKPWLNPEQNTLPRMSLDDLSLQRAESLEQVDESRLCELADDKDHSDEERSKED</sequence>
<name>A0A8C5MI52_9ANUR</name>
<evidence type="ECO:0000256" key="11">
    <source>
        <dbReference type="ARBA" id="ARBA00023121"/>
    </source>
</evidence>
<accession>A0A8C5MI52</accession>
<evidence type="ECO:0000259" key="18">
    <source>
        <dbReference type="PROSITE" id="PS50848"/>
    </source>
</evidence>
<keyword evidence="4" id="KW-0813">Transport</keyword>
<keyword evidence="6" id="KW-0597">Phosphoprotein</keyword>
<keyword evidence="8" id="KW-0007">Acetylation</keyword>
<evidence type="ECO:0000256" key="1">
    <source>
        <dbReference type="ARBA" id="ARBA00004230"/>
    </source>
</evidence>
<evidence type="ECO:0000256" key="3">
    <source>
        <dbReference type="ARBA" id="ARBA00004496"/>
    </source>
</evidence>
<evidence type="ECO:0000256" key="17">
    <source>
        <dbReference type="SAM" id="MobiDB-lite"/>
    </source>
</evidence>
<dbReference type="GO" id="GO:0031514">
    <property type="term" value="C:motile cilium"/>
    <property type="evidence" value="ECO:0007669"/>
    <property type="project" value="UniProtKB-SubCell"/>
</dbReference>
<evidence type="ECO:0000256" key="8">
    <source>
        <dbReference type="ARBA" id="ARBA00022990"/>
    </source>
</evidence>
<evidence type="ECO:0000256" key="2">
    <source>
        <dbReference type="ARBA" id="ARBA00004370"/>
    </source>
</evidence>
<dbReference type="GO" id="GO:0016020">
    <property type="term" value="C:membrane"/>
    <property type="evidence" value="ECO:0007669"/>
    <property type="project" value="UniProtKB-SubCell"/>
</dbReference>
<evidence type="ECO:0000256" key="6">
    <source>
        <dbReference type="ARBA" id="ARBA00022553"/>
    </source>
</evidence>
<evidence type="ECO:0000256" key="12">
    <source>
        <dbReference type="ARBA" id="ARBA00023136"/>
    </source>
</evidence>
<protein>
    <recommendedName>
        <fullName evidence="14">START domain-containing protein 10</fullName>
    </recommendedName>
    <alternativeName>
        <fullName evidence="15">PCTP-like protein</fullName>
    </alternativeName>
    <alternativeName>
        <fullName evidence="16">StAR-related lipid transfer protein 10</fullName>
    </alternativeName>
</protein>
<keyword evidence="10" id="KW-0969">Cilium</keyword>
<evidence type="ECO:0000256" key="13">
    <source>
        <dbReference type="ARBA" id="ARBA00023273"/>
    </source>
</evidence>
<dbReference type="InterPro" id="IPR002913">
    <property type="entry name" value="START_lipid-bd_dom"/>
</dbReference>
<dbReference type="InterPro" id="IPR051213">
    <property type="entry name" value="START_lipid_transfer"/>
</dbReference>
<dbReference type="Pfam" id="PF01852">
    <property type="entry name" value="START"/>
    <property type="match status" value="1"/>
</dbReference>
<dbReference type="FunFam" id="3.30.530.20:FF:000008">
    <property type="entry name" value="START domain containing 10"/>
    <property type="match status" value="1"/>
</dbReference>
<reference evidence="19" key="1">
    <citation type="submission" date="2025-08" db="UniProtKB">
        <authorList>
            <consortium name="Ensembl"/>
        </authorList>
    </citation>
    <scope>IDENTIFICATION</scope>
</reference>
<dbReference type="Gene3D" id="3.30.530.20">
    <property type="match status" value="1"/>
</dbReference>
<dbReference type="CDD" id="cd08871">
    <property type="entry name" value="START_STARD10-like"/>
    <property type="match status" value="1"/>
</dbReference>
<evidence type="ECO:0000256" key="15">
    <source>
        <dbReference type="ARBA" id="ARBA00076937"/>
    </source>
</evidence>
<evidence type="ECO:0000313" key="19">
    <source>
        <dbReference type="Ensembl" id="ENSLLEP00000014968.1"/>
    </source>
</evidence>